<accession>A0A0E3MAY8</accession>
<dbReference type="RefSeq" id="WP_158407989.1">
    <property type="nucleotide sequence ID" value="NZ_CP009933.1"/>
</dbReference>
<dbReference type="KEGG" id="csq:CSCA_4084"/>
<dbReference type="Proteomes" id="UP000033115">
    <property type="component" value="Chromosome"/>
</dbReference>
<dbReference type="AlphaFoldDB" id="A0A0E3MAY8"/>
<sequence>MQTKILMSNGKEYILDKHIDIVKQNFYEALNKKQLMEIDENTYINVININEVKRI</sequence>
<proteinExistence type="predicted"/>
<dbReference type="STRING" id="1548.CSCA_4084"/>
<dbReference type="EMBL" id="CP009933">
    <property type="protein sequence ID" value="AKA71209.1"/>
    <property type="molecule type" value="Genomic_DNA"/>
</dbReference>
<evidence type="ECO:0000313" key="1">
    <source>
        <dbReference type="EMBL" id="AKA71209.1"/>
    </source>
</evidence>
<organism evidence="1 2">
    <name type="scientific">Clostridium scatologenes</name>
    <dbReference type="NCBI Taxonomy" id="1548"/>
    <lineage>
        <taxon>Bacteria</taxon>
        <taxon>Bacillati</taxon>
        <taxon>Bacillota</taxon>
        <taxon>Clostridia</taxon>
        <taxon>Eubacteriales</taxon>
        <taxon>Clostridiaceae</taxon>
        <taxon>Clostridium</taxon>
    </lineage>
</organism>
<gene>
    <name evidence="1" type="ORF">CSCA_4084</name>
</gene>
<evidence type="ECO:0000313" key="2">
    <source>
        <dbReference type="Proteomes" id="UP000033115"/>
    </source>
</evidence>
<protein>
    <submittedName>
        <fullName evidence="1">Uncharacterized protein</fullName>
    </submittedName>
</protein>
<reference evidence="1 2" key="1">
    <citation type="journal article" date="2015" name="J. Biotechnol.">
        <title>Complete genome sequence of a malodorant-producing acetogen, Clostridium scatologenes ATCC 25775(T).</title>
        <authorList>
            <person name="Zhu Z."/>
            <person name="Guo T."/>
            <person name="Zheng H."/>
            <person name="Song T."/>
            <person name="Ouyang P."/>
            <person name="Xie J."/>
        </authorList>
    </citation>
    <scope>NUCLEOTIDE SEQUENCE [LARGE SCALE GENOMIC DNA]</scope>
    <source>
        <strain evidence="1 2">ATCC 25775</strain>
    </source>
</reference>
<keyword evidence="2" id="KW-1185">Reference proteome</keyword>
<dbReference type="HOGENOM" id="CLU_3024105_0_0_9"/>
<name>A0A0E3MAY8_CLOSL</name>